<comment type="caution">
    <text evidence="18">The sequence shown here is derived from an EMBL/GenBank/DDBJ whole genome shotgun (WGS) entry which is preliminary data.</text>
</comment>
<comment type="catalytic activity">
    <reaction evidence="14 15">
        <text>chorismate + L-glutamine = anthranilate + pyruvate + L-glutamate + H(+)</text>
        <dbReference type="Rhea" id="RHEA:21732"/>
        <dbReference type="ChEBI" id="CHEBI:15361"/>
        <dbReference type="ChEBI" id="CHEBI:15378"/>
        <dbReference type="ChEBI" id="CHEBI:16567"/>
        <dbReference type="ChEBI" id="CHEBI:29748"/>
        <dbReference type="ChEBI" id="CHEBI:29985"/>
        <dbReference type="ChEBI" id="CHEBI:58359"/>
        <dbReference type="EC" id="4.1.3.27"/>
    </reaction>
</comment>
<comment type="cofactor">
    <cofactor evidence="1 15">
        <name>Mg(2+)</name>
        <dbReference type="ChEBI" id="CHEBI:18420"/>
    </cofactor>
</comment>
<protein>
    <recommendedName>
        <fullName evidence="6 15">Anthranilate synthase component 1</fullName>
        <ecNumber evidence="5 15">4.1.3.27</ecNumber>
    </recommendedName>
</protein>
<evidence type="ECO:0000259" key="17">
    <source>
        <dbReference type="Pfam" id="PF04715"/>
    </source>
</evidence>
<evidence type="ECO:0000256" key="12">
    <source>
        <dbReference type="ARBA" id="ARBA00023239"/>
    </source>
</evidence>
<evidence type="ECO:0000256" key="6">
    <source>
        <dbReference type="ARBA" id="ARBA00020653"/>
    </source>
</evidence>
<dbReference type="InterPro" id="IPR015890">
    <property type="entry name" value="Chorismate_C"/>
</dbReference>
<comment type="subunit">
    <text evidence="4 15">Heterotetramer consisting of two non-identical subunits: a beta subunit (TrpG) and a large alpha subunit (TrpE).</text>
</comment>
<dbReference type="NCBIfam" id="TIGR00564">
    <property type="entry name" value="trpE_most"/>
    <property type="match status" value="1"/>
</dbReference>
<dbReference type="GO" id="GO:0046872">
    <property type="term" value="F:metal ion binding"/>
    <property type="evidence" value="ECO:0007669"/>
    <property type="project" value="UniProtKB-KW"/>
</dbReference>
<evidence type="ECO:0000256" key="10">
    <source>
        <dbReference type="ARBA" id="ARBA00022842"/>
    </source>
</evidence>
<keyword evidence="8 15" id="KW-0479">Metal-binding</keyword>
<evidence type="ECO:0000313" key="19">
    <source>
        <dbReference type="Proteomes" id="UP000215509"/>
    </source>
</evidence>
<keyword evidence="9 15" id="KW-0822">Tryptophan biosynthesis</keyword>
<comment type="function">
    <text evidence="13 15">Part of a heterotetrameric complex that catalyzes the two-step biosynthesis of anthranilate, an intermediate in the biosynthesis of L-tryptophan. In the first step, the glutamine-binding beta subunit (TrpG) of anthranilate synthase (AS) provides the glutamine amidotransferase activity which generates ammonia as a substrate that, along with chorismate, is used in the second step, catalyzed by the large alpha subunit of AS (TrpE) to produce anthranilate. In the absence of TrpG, TrpE can synthesize anthranilate directly from chorismate and high concentrations of ammonia.</text>
</comment>
<accession>A0A229UX59</accession>
<evidence type="ECO:0000256" key="4">
    <source>
        <dbReference type="ARBA" id="ARBA00011575"/>
    </source>
</evidence>
<evidence type="ECO:0000256" key="5">
    <source>
        <dbReference type="ARBA" id="ARBA00012266"/>
    </source>
</evidence>
<dbReference type="PRINTS" id="PR00095">
    <property type="entry name" value="ANTSNTHASEI"/>
</dbReference>
<dbReference type="EMBL" id="NMQW01000002">
    <property type="protein sequence ID" value="OXM88062.1"/>
    <property type="molecule type" value="Genomic_DNA"/>
</dbReference>
<evidence type="ECO:0000256" key="8">
    <source>
        <dbReference type="ARBA" id="ARBA00022723"/>
    </source>
</evidence>
<keyword evidence="12 15" id="KW-0456">Lyase</keyword>
<evidence type="ECO:0000256" key="11">
    <source>
        <dbReference type="ARBA" id="ARBA00023141"/>
    </source>
</evidence>
<keyword evidence="7 15" id="KW-0028">Amino-acid biosynthesis</keyword>
<evidence type="ECO:0000259" key="16">
    <source>
        <dbReference type="Pfam" id="PF00425"/>
    </source>
</evidence>
<dbReference type="InterPro" id="IPR005801">
    <property type="entry name" value="ADC_synthase"/>
</dbReference>
<evidence type="ECO:0000256" key="14">
    <source>
        <dbReference type="ARBA" id="ARBA00047683"/>
    </source>
</evidence>
<dbReference type="RefSeq" id="WP_094013309.1">
    <property type="nucleotide sequence ID" value="NZ_NMQW01000002.1"/>
</dbReference>
<evidence type="ECO:0000313" key="18">
    <source>
        <dbReference type="EMBL" id="OXM88062.1"/>
    </source>
</evidence>
<keyword evidence="10 15" id="KW-0460">Magnesium</keyword>
<organism evidence="18 19">
    <name type="scientific">Paenibacillus rigui</name>
    <dbReference type="NCBI Taxonomy" id="554312"/>
    <lineage>
        <taxon>Bacteria</taxon>
        <taxon>Bacillati</taxon>
        <taxon>Bacillota</taxon>
        <taxon>Bacilli</taxon>
        <taxon>Bacillales</taxon>
        <taxon>Paenibacillaceae</taxon>
        <taxon>Paenibacillus</taxon>
    </lineage>
</organism>
<evidence type="ECO:0000256" key="9">
    <source>
        <dbReference type="ARBA" id="ARBA00022822"/>
    </source>
</evidence>
<dbReference type="PANTHER" id="PTHR11236:SF48">
    <property type="entry name" value="ISOCHORISMATE SYNTHASE MENF"/>
    <property type="match status" value="1"/>
</dbReference>
<dbReference type="AlphaFoldDB" id="A0A229UX59"/>
<dbReference type="InterPro" id="IPR019999">
    <property type="entry name" value="Anth_synth_I-like"/>
</dbReference>
<dbReference type="GO" id="GO:0004049">
    <property type="term" value="F:anthranilate synthase activity"/>
    <property type="evidence" value="ECO:0007669"/>
    <property type="project" value="UniProtKB-EC"/>
</dbReference>
<dbReference type="Gene3D" id="3.60.120.10">
    <property type="entry name" value="Anthranilate synthase"/>
    <property type="match status" value="1"/>
</dbReference>
<dbReference type="Proteomes" id="UP000215509">
    <property type="component" value="Unassembled WGS sequence"/>
</dbReference>
<feature type="domain" description="Anthranilate synthase component I N-terminal" evidence="17">
    <location>
        <begin position="28"/>
        <end position="166"/>
    </location>
</feature>
<dbReference type="SUPFAM" id="SSF56322">
    <property type="entry name" value="ADC synthase"/>
    <property type="match status" value="1"/>
</dbReference>
<evidence type="ECO:0000256" key="13">
    <source>
        <dbReference type="ARBA" id="ARBA00025634"/>
    </source>
</evidence>
<dbReference type="InterPro" id="IPR005256">
    <property type="entry name" value="Anth_synth_I_PabB"/>
</dbReference>
<evidence type="ECO:0000256" key="2">
    <source>
        <dbReference type="ARBA" id="ARBA00004873"/>
    </source>
</evidence>
<name>A0A229UX59_9BACL</name>
<comment type="pathway">
    <text evidence="2 15">Amino-acid biosynthesis; L-tryptophan biosynthesis; L-tryptophan from chorismate: step 1/5.</text>
</comment>
<dbReference type="GO" id="GO:0000162">
    <property type="term" value="P:L-tryptophan biosynthetic process"/>
    <property type="evidence" value="ECO:0007669"/>
    <property type="project" value="UniProtKB-UniPathway"/>
</dbReference>
<evidence type="ECO:0000256" key="7">
    <source>
        <dbReference type="ARBA" id="ARBA00022605"/>
    </source>
</evidence>
<gene>
    <name evidence="15 18" type="primary">trpE</name>
    <name evidence="18" type="ORF">CF651_02920</name>
</gene>
<feature type="domain" description="Chorismate-utilising enzyme C-terminal" evidence="16">
    <location>
        <begin position="229"/>
        <end position="482"/>
    </location>
</feature>
<evidence type="ECO:0000256" key="1">
    <source>
        <dbReference type="ARBA" id="ARBA00001946"/>
    </source>
</evidence>
<dbReference type="InterPro" id="IPR006805">
    <property type="entry name" value="Anth_synth_I_N"/>
</dbReference>
<sequence>MYTPEAKEVIRLSKDYNLIPVARTLMADTETPIRVFQHFYQESRAFLLESVEGGVKWARYSFIGTDPFLMITAKNGVTKIETKQETTQTPEKPIDVLKGYLRAYSSPSSPDLPRFTGGAVGFFGYDLLQYYEKLPAHRVDDLQMNDIQFMFCDQVIVFDHFKQQLKIIANVHIPSQGTDAQIVKAYEATCAKIEETIERLKRPLPALSMTQQPIPSDVELGEVKSNLTKEQFISNVEKAKEYIRAGDIFQVVLSQRFEIATDVSPLHVYRILRTLNPSPYMYCLKMDDEVIVGTSPELLVRVEDEKVETRPIAGTRPRGKTPEQDQAYEVELLADEKERAEHLMLVDLGRNDIGRVSEFGTVKCDTFMQIERYSHVMHIVSNVSGKIAKDKDFFDAFLSCLPAGTVSGAPKLRAMEIIAEVENESRGAYAGAIGYLGFSGNLDTCITIRTIIFKNGKAYVQAGAGIVWDSVPESEYQETINKATGMLKAIRTAEQVFEQKSMAHAINHDY</sequence>
<dbReference type="Pfam" id="PF04715">
    <property type="entry name" value="Anth_synt_I_N"/>
    <property type="match status" value="1"/>
</dbReference>
<dbReference type="PANTHER" id="PTHR11236">
    <property type="entry name" value="AMINOBENZOATE/ANTHRANILATE SYNTHASE"/>
    <property type="match status" value="1"/>
</dbReference>
<dbReference type="OrthoDB" id="9803598at2"/>
<keyword evidence="19" id="KW-1185">Reference proteome</keyword>
<proteinExistence type="inferred from homology"/>
<comment type="similarity">
    <text evidence="3 15">Belongs to the anthranilate synthase component I family.</text>
</comment>
<evidence type="ECO:0000256" key="15">
    <source>
        <dbReference type="RuleBase" id="RU364045"/>
    </source>
</evidence>
<dbReference type="EC" id="4.1.3.27" evidence="5 15"/>
<keyword evidence="11 15" id="KW-0057">Aromatic amino acid biosynthesis</keyword>
<dbReference type="UniPathway" id="UPA00035">
    <property type="reaction ID" value="UER00040"/>
</dbReference>
<dbReference type="Pfam" id="PF00425">
    <property type="entry name" value="Chorismate_bind"/>
    <property type="match status" value="1"/>
</dbReference>
<evidence type="ECO:0000256" key="3">
    <source>
        <dbReference type="ARBA" id="ARBA00009562"/>
    </source>
</evidence>
<reference evidence="18 19" key="1">
    <citation type="submission" date="2017-07" db="EMBL/GenBank/DDBJ databases">
        <title>Genome sequencing and assembly of Paenibacillus rigui.</title>
        <authorList>
            <person name="Mayilraj S."/>
        </authorList>
    </citation>
    <scope>NUCLEOTIDE SEQUENCE [LARGE SCALE GENOMIC DNA]</scope>
    <source>
        <strain evidence="18 19">JCM 16352</strain>
    </source>
</reference>